<dbReference type="EMBL" id="MT142398">
    <property type="protein sequence ID" value="QJA79905.1"/>
    <property type="molecule type" value="Genomic_DNA"/>
</dbReference>
<dbReference type="AlphaFoldDB" id="A0A6M3IPU2"/>
<sequence>MLFCMKCRSMLKTKAIGKLKIDIIRNGRLMYCPECNTEIFSVETPRDNKRGQNKK</sequence>
<evidence type="ECO:0000313" key="1">
    <source>
        <dbReference type="EMBL" id="QJA59298.1"/>
    </source>
</evidence>
<reference evidence="1" key="1">
    <citation type="submission" date="2020-03" db="EMBL/GenBank/DDBJ databases">
        <title>The deep terrestrial virosphere.</title>
        <authorList>
            <person name="Holmfeldt K."/>
            <person name="Nilsson E."/>
            <person name="Simone D."/>
            <person name="Lopez-Fernandez M."/>
            <person name="Wu X."/>
            <person name="de Brujin I."/>
            <person name="Lundin D."/>
            <person name="Andersson A."/>
            <person name="Bertilsson S."/>
            <person name="Dopson M."/>
        </authorList>
    </citation>
    <scope>NUCLEOTIDE SEQUENCE</scope>
    <source>
        <strain evidence="2">MM415A00821</strain>
        <strain evidence="1">MM415B01315</strain>
    </source>
</reference>
<dbReference type="EMBL" id="MT141364">
    <property type="protein sequence ID" value="QJA59298.1"/>
    <property type="molecule type" value="Genomic_DNA"/>
</dbReference>
<protein>
    <submittedName>
        <fullName evidence="1">Uncharacterized protein</fullName>
    </submittedName>
</protein>
<proteinExistence type="predicted"/>
<accession>A0A6M3IPU2</accession>
<evidence type="ECO:0000313" key="2">
    <source>
        <dbReference type="EMBL" id="QJA79905.1"/>
    </source>
</evidence>
<gene>
    <name evidence="2" type="ORF">MM415A00821_0027</name>
    <name evidence="1" type="ORF">MM415B01315_0007</name>
</gene>
<organism evidence="1">
    <name type="scientific">viral metagenome</name>
    <dbReference type="NCBI Taxonomy" id="1070528"/>
    <lineage>
        <taxon>unclassified sequences</taxon>
        <taxon>metagenomes</taxon>
        <taxon>organismal metagenomes</taxon>
    </lineage>
</organism>
<name>A0A6M3IPU2_9ZZZZ</name>